<feature type="region of interest" description="Disordered" evidence="1">
    <location>
        <begin position="138"/>
        <end position="429"/>
    </location>
</feature>
<feature type="region of interest" description="Disordered" evidence="1">
    <location>
        <begin position="53"/>
        <end position="81"/>
    </location>
</feature>
<feature type="compositionally biased region" description="Polar residues" evidence="1">
    <location>
        <begin position="326"/>
        <end position="366"/>
    </location>
</feature>
<gene>
    <name evidence="3" type="ORF">GcM1_245004</name>
</gene>
<dbReference type="Proteomes" id="UP000285326">
    <property type="component" value="Unassembled WGS sequence"/>
</dbReference>
<feature type="compositionally biased region" description="Polar residues" evidence="1">
    <location>
        <begin position="591"/>
        <end position="605"/>
    </location>
</feature>
<feature type="compositionally biased region" description="Low complexity" evidence="1">
    <location>
        <begin position="262"/>
        <end position="301"/>
    </location>
</feature>
<feature type="domain" description="Up-regulated during septation protein 1" evidence="2">
    <location>
        <begin position="461"/>
        <end position="577"/>
    </location>
</feature>
<proteinExistence type="predicted"/>
<feature type="region of interest" description="Disordered" evidence="1">
    <location>
        <begin position="591"/>
        <end position="618"/>
    </location>
</feature>
<organism evidence="3 4">
    <name type="scientific">Golovinomyces cichoracearum</name>
    <dbReference type="NCBI Taxonomy" id="62708"/>
    <lineage>
        <taxon>Eukaryota</taxon>
        <taxon>Fungi</taxon>
        <taxon>Dikarya</taxon>
        <taxon>Ascomycota</taxon>
        <taxon>Pezizomycotina</taxon>
        <taxon>Leotiomycetes</taxon>
        <taxon>Erysiphales</taxon>
        <taxon>Erysiphaceae</taxon>
        <taxon>Golovinomyces</taxon>
    </lineage>
</organism>
<reference evidence="3 4" key="1">
    <citation type="journal article" date="2018" name="BMC Genomics">
        <title>Comparative genome analyses reveal sequence features reflecting distinct modes of host-adaptation between dicot and monocot powdery mildew.</title>
        <authorList>
            <person name="Wu Y."/>
            <person name="Ma X."/>
            <person name="Pan Z."/>
            <person name="Kale S.D."/>
            <person name="Song Y."/>
            <person name="King H."/>
            <person name="Zhang Q."/>
            <person name="Presley C."/>
            <person name="Deng X."/>
            <person name="Wei C.I."/>
            <person name="Xiao S."/>
        </authorList>
    </citation>
    <scope>NUCLEOTIDE SEQUENCE [LARGE SCALE GENOMIC DNA]</scope>
    <source>
        <strain evidence="3">UMSG1</strain>
    </source>
</reference>
<feature type="compositionally biased region" description="Low complexity" evidence="1">
    <location>
        <begin position="22"/>
        <end position="37"/>
    </location>
</feature>
<accession>A0A420IEW8</accession>
<dbReference type="InterPro" id="IPR029191">
    <property type="entry name" value="Uds1"/>
</dbReference>
<protein>
    <recommendedName>
        <fullName evidence="2">Up-regulated during septation protein 1 domain-containing protein</fullName>
    </recommendedName>
</protein>
<comment type="caution">
    <text evidence="3">The sequence shown here is derived from an EMBL/GenBank/DDBJ whole genome shotgun (WGS) entry which is preliminary data.</text>
</comment>
<evidence type="ECO:0000259" key="2">
    <source>
        <dbReference type="Pfam" id="PF15456"/>
    </source>
</evidence>
<evidence type="ECO:0000313" key="4">
    <source>
        <dbReference type="Proteomes" id="UP000285326"/>
    </source>
</evidence>
<feature type="region of interest" description="Disordered" evidence="1">
    <location>
        <begin position="16"/>
        <end position="37"/>
    </location>
</feature>
<dbReference type="AlphaFoldDB" id="A0A420IEW8"/>
<name>A0A420IEW8_9PEZI</name>
<feature type="compositionally biased region" description="Basic and acidic residues" evidence="1">
    <location>
        <begin position="242"/>
        <end position="259"/>
    </location>
</feature>
<feature type="compositionally biased region" description="Low complexity" evidence="1">
    <location>
        <begin position="402"/>
        <end position="416"/>
    </location>
</feature>
<dbReference type="Pfam" id="PF15456">
    <property type="entry name" value="Uds1"/>
    <property type="match status" value="1"/>
</dbReference>
<evidence type="ECO:0000256" key="1">
    <source>
        <dbReference type="SAM" id="MobiDB-lite"/>
    </source>
</evidence>
<feature type="compositionally biased region" description="Polar residues" evidence="1">
    <location>
        <begin position="417"/>
        <end position="429"/>
    </location>
</feature>
<sequence>MGHIANLLLEASGGTDIKHCPSRATSPSLLTTTPEPLNAEETECQKVAHVWRMQQPTEKKPISKIRHSTSGDSHASSDQKQNEPFLDLLSPFSDPFNCSSSILDTGCLSNSLGAALANKFKEPILTRRRKISVPELGPMTTVHEDPIDSPTIPGRPPVHERSHSVPVNTCREESGEDAASYFSGPDQDEEAENVEQCTPTTTTTESNIYSECSPLPNRPASSTNHKHRTNLLSQLKALKSSNCDDSRAPDVPPKSEKMQQDSPSSGSSKSSPFAPISALSSAISATFSASSPVSSLSSEGRSSPKRWGFGRSSPKPRNITGRLSPKTVNSKSDISPTLSITSQSLHQQKSEGSLNSRASKNSSTCSHARHSSDDIPSPRSNDRGRSKKRFMGKTSKEDQIQNSLSDLASSSNENSSFTKIPSTDRSASSCSLPEQYCFLSLPSGYSPKSANQNFSPTELSHLKSQALSQVNRFEILSSRDVDSLSRELRALDERCEYLRRTHHSLRAGRQALHTRICSHLRSPYVTRFPGEEILKQEESLSGLDRSIDSWVSKLEQVENRRMRVRQKLLEHVAAAALMDIKSPVSNYDSYIDAHTNNHISSNPPGENTPPHSPRHGPKKLEKVMNEVQGQLESLISVSESLSLFRSNATASSPEELANNSVDESSLDRITSNQNLPQIPSAETQKSIRIYADDDLYALIDCVEEEIERMGM</sequence>
<evidence type="ECO:0000313" key="3">
    <source>
        <dbReference type="EMBL" id="RKF73067.1"/>
    </source>
</evidence>
<dbReference type="EMBL" id="MCBS01024596">
    <property type="protein sequence ID" value="RKF73067.1"/>
    <property type="molecule type" value="Genomic_DNA"/>
</dbReference>